<evidence type="ECO:0000256" key="7">
    <source>
        <dbReference type="ARBA" id="ARBA00022723"/>
    </source>
</evidence>
<evidence type="ECO:0000313" key="16">
    <source>
        <dbReference type="EMBL" id="OQO07688.1"/>
    </source>
</evidence>
<dbReference type="InterPro" id="IPR043502">
    <property type="entry name" value="DNA/RNA_pol_sf"/>
</dbReference>
<dbReference type="Pfam" id="PF00078">
    <property type="entry name" value="RVT_1"/>
    <property type="match status" value="1"/>
</dbReference>
<comment type="catalytic activity">
    <reaction evidence="12 13">
        <text>DNA(n) + a 2'-deoxyribonucleoside 5'-triphosphate = DNA(n+1) + diphosphate</text>
        <dbReference type="Rhea" id="RHEA:22508"/>
        <dbReference type="Rhea" id="RHEA-COMP:17339"/>
        <dbReference type="Rhea" id="RHEA-COMP:17340"/>
        <dbReference type="ChEBI" id="CHEBI:33019"/>
        <dbReference type="ChEBI" id="CHEBI:61560"/>
        <dbReference type="ChEBI" id="CHEBI:173112"/>
        <dbReference type="EC" id="2.7.7.49"/>
    </reaction>
</comment>
<dbReference type="EC" id="2.7.7.49" evidence="2 13"/>
<keyword evidence="9 13" id="KW-0779">Telomere</keyword>
<dbReference type="GO" id="GO:0003720">
    <property type="term" value="F:telomerase activity"/>
    <property type="evidence" value="ECO:0007669"/>
    <property type="project" value="InterPro"/>
</dbReference>
<dbReference type="InterPro" id="IPR003545">
    <property type="entry name" value="Telomerase_RT"/>
</dbReference>
<comment type="function">
    <text evidence="13">Telomerase is a ribonucleoprotein enzyme essential for the replication of chromosome termini in most eukaryotes. It elongates telomeres. It is a reverse transcriptase that adds simple sequence repeats to chromosome ends by copying a template sequence within the RNA component of the enzyme.</text>
</comment>
<keyword evidence="6 13" id="KW-0548">Nucleotidyltransferase</keyword>
<dbReference type="AlphaFoldDB" id="A0A1V8T8X6"/>
<dbReference type="Gene3D" id="1.10.357.90">
    <property type="match status" value="1"/>
</dbReference>
<evidence type="ECO:0000256" key="6">
    <source>
        <dbReference type="ARBA" id="ARBA00022695"/>
    </source>
</evidence>
<dbReference type="InterPro" id="IPR021891">
    <property type="entry name" value="Telomerase_RBD"/>
</dbReference>
<gene>
    <name evidence="16" type="ORF">B0A48_07385</name>
</gene>
<keyword evidence="4 13" id="KW-0158">Chromosome</keyword>
<dbReference type="Pfam" id="PF12009">
    <property type="entry name" value="Telomerase_RBD"/>
    <property type="match status" value="1"/>
</dbReference>
<evidence type="ECO:0000256" key="12">
    <source>
        <dbReference type="ARBA" id="ARBA00048173"/>
    </source>
</evidence>
<dbReference type="InParanoid" id="A0A1V8T8X6"/>
<dbReference type="InterPro" id="IPR000477">
    <property type="entry name" value="RT_dom"/>
</dbReference>
<keyword evidence="5 13" id="KW-0808">Transferase</keyword>
<proteinExistence type="inferred from homology"/>
<evidence type="ECO:0000256" key="9">
    <source>
        <dbReference type="ARBA" id="ARBA00022895"/>
    </source>
</evidence>
<evidence type="ECO:0000259" key="15">
    <source>
        <dbReference type="PROSITE" id="PS50878"/>
    </source>
</evidence>
<dbReference type="SMART" id="SM00975">
    <property type="entry name" value="Telomerase_RBD"/>
    <property type="match status" value="1"/>
</dbReference>
<dbReference type="SUPFAM" id="SSF56672">
    <property type="entry name" value="DNA/RNA polymerases"/>
    <property type="match status" value="1"/>
</dbReference>
<feature type="compositionally biased region" description="Polar residues" evidence="14">
    <location>
        <begin position="12"/>
        <end position="36"/>
    </location>
</feature>
<feature type="region of interest" description="Disordered" evidence="14">
    <location>
        <begin position="1"/>
        <end position="37"/>
    </location>
</feature>
<evidence type="ECO:0000256" key="11">
    <source>
        <dbReference type="ARBA" id="ARBA00023242"/>
    </source>
</evidence>
<evidence type="ECO:0000256" key="5">
    <source>
        <dbReference type="ARBA" id="ARBA00022679"/>
    </source>
</evidence>
<sequence length="960" mass="107822">MVKRKRGRAAGSQPSAKRQCSTRTDLGVAQNSNHPTNPLLAQYYSEVHSLRTYLVSRLPKSSKKRRRRLLQYGRDNAPSSASISDTELASLLDTTIVGTSEQVAVATLADVENDISVFTQQLTETDISVLSNTGSLQQSEIVDLTVWRLFKRDTGGRRPAHLLCLGFQRSPLAANGEEVTAAAGIPGVYHVFPRQFGLHNVFTSTTNRMETAQQFRDYTNREEEIARLLVQNRHGHTAGPNTDVKGPRRLRGAASNFVGSIRRRHDDCSYKALLDHHCPSAIVDDAANPGSLAQATHPQRVAAFCKAAVKRVFPARLFGHADWRAGNAKLVLKHVERFVQLGRYETLGLHDMLQGMSMQDITWLIPPQLDPSAKLSRTDWTKRMELLGELIYYLFDSFLIPLIRSHFHVTEAAGQRNELCFFRHDVWMRLSEPALAQLTLTMLEECSARQTSAALAQRALGVSTVRLLPKDQGMRPIINLRRRVQRLQKGQLVLGRSINSVLTPAFSVLNYEKPNHPDILSSAMFSIDDVYPRLQDFRAKLDAKGMASAPLYFAKVDVTACFDTIPQKRLMQLATELLSRESYHITKYARATLLGGHEKNTPGFGAKPLWKYLNRATGDDEVLDLDGVMQSDVAVGYARTAYVHGAQARVECRAQITSLLREHVESNVIKLGNKYYRQKEGIPQGSIVSSLLCSYFYGELEQRCLGFIRDGQSLLLRLIDDFLVITTDRDVAQRFMQVMHGGLPEFGVQVKAEKSRANFNITIAGEEIPQMPMSSDFSYCGLTINTSTLDLSKDLERRRNARLDHSFTVEYSKIPGQAFYRKSLSILKLQMRTMLLSTSFNSIDTVLVNLYHCFSEAAQKMLCYIRALPIVKQPPQKLVNKTVNDLIDLACILMKIRKHSARDTMPYKCAVTPAQARWYVNPNSASASIRSRAKQLLPRNNVFWGVSDQRHNHAIAMAIS</sequence>
<dbReference type="Gene3D" id="1.10.132.70">
    <property type="match status" value="1"/>
</dbReference>
<dbReference type="PROSITE" id="PS50878">
    <property type="entry name" value="RT_POL"/>
    <property type="match status" value="1"/>
</dbReference>
<dbReference type="STRING" id="1507870.A0A1V8T8X6"/>
<dbReference type="GO" id="GO:0042162">
    <property type="term" value="F:telomeric DNA binding"/>
    <property type="evidence" value="ECO:0007669"/>
    <property type="project" value="TreeGrafter"/>
</dbReference>
<dbReference type="GO" id="GO:0046872">
    <property type="term" value="F:metal ion binding"/>
    <property type="evidence" value="ECO:0007669"/>
    <property type="project" value="UniProtKB-KW"/>
</dbReference>
<dbReference type="EMBL" id="NAJO01000014">
    <property type="protein sequence ID" value="OQO07688.1"/>
    <property type="molecule type" value="Genomic_DNA"/>
</dbReference>
<organism evidence="16 17">
    <name type="scientific">Cryoendolithus antarcticus</name>
    <dbReference type="NCBI Taxonomy" id="1507870"/>
    <lineage>
        <taxon>Eukaryota</taxon>
        <taxon>Fungi</taxon>
        <taxon>Dikarya</taxon>
        <taxon>Ascomycota</taxon>
        <taxon>Pezizomycotina</taxon>
        <taxon>Dothideomycetes</taxon>
        <taxon>Dothideomycetidae</taxon>
        <taxon>Cladosporiales</taxon>
        <taxon>Cladosporiaceae</taxon>
        <taxon>Cryoendolithus</taxon>
    </lineage>
</organism>
<dbReference type="GO" id="GO:0000781">
    <property type="term" value="C:chromosome, telomeric region"/>
    <property type="evidence" value="ECO:0007669"/>
    <property type="project" value="UniProtKB-SubCell"/>
</dbReference>
<keyword evidence="10 13" id="KW-0695">RNA-directed DNA polymerase</keyword>
<dbReference type="GO" id="GO:0007004">
    <property type="term" value="P:telomere maintenance via telomerase"/>
    <property type="evidence" value="ECO:0007669"/>
    <property type="project" value="TreeGrafter"/>
</dbReference>
<evidence type="ECO:0000256" key="3">
    <source>
        <dbReference type="ARBA" id="ARBA00016182"/>
    </source>
</evidence>
<dbReference type="CDD" id="cd01648">
    <property type="entry name" value="TERT"/>
    <property type="match status" value="1"/>
</dbReference>
<dbReference type="FunCoup" id="A0A1V8T8X6">
    <property type="interactions" value="521"/>
</dbReference>
<evidence type="ECO:0000256" key="14">
    <source>
        <dbReference type="SAM" id="MobiDB-lite"/>
    </source>
</evidence>
<evidence type="ECO:0000256" key="13">
    <source>
        <dbReference type="RuleBase" id="RU365061"/>
    </source>
</evidence>
<evidence type="ECO:0000256" key="4">
    <source>
        <dbReference type="ARBA" id="ARBA00022454"/>
    </source>
</evidence>
<protein>
    <recommendedName>
        <fullName evidence="3 13">Telomerase reverse transcriptase</fullName>
        <ecNumber evidence="2 13">2.7.7.49</ecNumber>
    </recommendedName>
    <alternativeName>
        <fullName evidence="13">Telomerase catalytic subunit</fullName>
    </alternativeName>
</protein>
<evidence type="ECO:0000256" key="1">
    <source>
        <dbReference type="ARBA" id="ARBA00008001"/>
    </source>
</evidence>
<keyword evidence="7 13" id="KW-0479">Metal-binding</keyword>
<dbReference type="Proteomes" id="UP000192596">
    <property type="component" value="Unassembled WGS sequence"/>
</dbReference>
<evidence type="ECO:0000256" key="2">
    <source>
        <dbReference type="ARBA" id="ARBA00012493"/>
    </source>
</evidence>
<feature type="domain" description="Reverse transcriptase" evidence="15">
    <location>
        <begin position="449"/>
        <end position="784"/>
    </location>
</feature>
<dbReference type="PANTHER" id="PTHR12066">
    <property type="entry name" value="TELOMERASE REVERSE TRANSCRIPTASE"/>
    <property type="match status" value="1"/>
</dbReference>
<evidence type="ECO:0000256" key="8">
    <source>
        <dbReference type="ARBA" id="ARBA00022842"/>
    </source>
</evidence>
<dbReference type="GO" id="GO:0070034">
    <property type="term" value="F:telomerase RNA binding"/>
    <property type="evidence" value="ECO:0007669"/>
    <property type="project" value="TreeGrafter"/>
</dbReference>
<keyword evidence="17" id="KW-1185">Reference proteome</keyword>
<dbReference type="Gene3D" id="3.30.70.2630">
    <property type="match status" value="1"/>
</dbReference>
<comment type="caution">
    <text evidence="16">The sequence shown here is derived from an EMBL/GenBank/DDBJ whole genome shotgun (WGS) entry which is preliminary data.</text>
</comment>
<comment type="subcellular location">
    <subcellularLocation>
        <location evidence="13">Nucleus</location>
    </subcellularLocation>
    <subcellularLocation>
        <location evidence="13">Chromosome</location>
        <location evidence="13">Telomere</location>
    </subcellularLocation>
</comment>
<name>A0A1V8T8X6_9PEZI</name>
<dbReference type="GO" id="GO:0000333">
    <property type="term" value="C:telomerase catalytic core complex"/>
    <property type="evidence" value="ECO:0007669"/>
    <property type="project" value="TreeGrafter"/>
</dbReference>
<keyword evidence="8 13" id="KW-0460">Magnesium</keyword>
<dbReference type="PRINTS" id="PR01365">
    <property type="entry name" value="TELOMERASERT"/>
</dbReference>
<evidence type="ECO:0000313" key="17">
    <source>
        <dbReference type="Proteomes" id="UP000192596"/>
    </source>
</evidence>
<dbReference type="PANTHER" id="PTHR12066:SF0">
    <property type="entry name" value="TELOMERASE REVERSE TRANSCRIPTASE"/>
    <property type="match status" value="1"/>
</dbReference>
<dbReference type="OrthoDB" id="289721at2759"/>
<comment type="similarity">
    <text evidence="1 13">Belongs to the reverse transcriptase family. Telomerase subfamily.</text>
</comment>
<accession>A0A1V8T8X6</accession>
<reference evidence="17" key="1">
    <citation type="submission" date="2017-03" db="EMBL/GenBank/DDBJ databases">
        <title>Genomes of endolithic fungi from Antarctica.</title>
        <authorList>
            <person name="Coleine C."/>
            <person name="Masonjones S."/>
            <person name="Stajich J.E."/>
        </authorList>
    </citation>
    <scope>NUCLEOTIDE SEQUENCE [LARGE SCALE GENOMIC DNA]</scope>
    <source>
        <strain evidence="17">CCFEE 5527</strain>
    </source>
</reference>
<keyword evidence="11 13" id="KW-0539">Nucleus</keyword>
<evidence type="ECO:0000256" key="10">
    <source>
        <dbReference type="ARBA" id="ARBA00022918"/>
    </source>
</evidence>